<gene>
    <name evidence="4" type="ORF">G4Y79_02095</name>
</gene>
<dbReference type="Proteomes" id="UP000594468">
    <property type="component" value="Chromosome"/>
</dbReference>
<dbReference type="KEGG" id="pmet:G4Y79_02095"/>
<evidence type="ECO:0000256" key="2">
    <source>
        <dbReference type="SAM" id="MobiDB-lite"/>
    </source>
</evidence>
<proteinExistence type="inferred from homology"/>
<dbReference type="RefSeq" id="WP_195171256.1">
    <property type="nucleotide sequence ID" value="NZ_CP062983.1"/>
</dbReference>
<accession>A0A7S8IF62</accession>
<dbReference type="InterPro" id="IPR001509">
    <property type="entry name" value="Epimerase_deHydtase"/>
</dbReference>
<dbReference type="InterPro" id="IPR036291">
    <property type="entry name" value="NAD(P)-bd_dom_sf"/>
</dbReference>
<evidence type="ECO:0000313" key="4">
    <source>
        <dbReference type="EMBL" id="QPC83189.1"/>
    </source>
</evidence>
<name>A0A7S8IF62_9CHLR</name>
<organism evidence="4 5">
    <name type="scientific">Phototrophicus methaneseepsis</name>
    <dbReference type="NCBI Taxonomy" id="2710758"/>
    <lineage>
        <taxon>Bacteria</taxon>
        <taxon>Bacillati</taxon>
        <taxon>Chloroflexota</taxon>
        <taxon>Candidatus Thermofontia</taxon>
        <taxon>Phototrophicales</taxon>
        <taxon>Phototrophicaceae</taxon>
        <taxon>Phototrophicus</taxon>
    </lineage>
</organism>
<dbReference type="AlphaFoldDB" id="A0A7S8IF62"/>
<dbReference type="SUPFAM" id="SSF51735">
    <property type="entry name" value="NAD(P)-binding Rossmann-fold domains"/>
    <property type="match status" value="1"/>
</dbReference>
<dbReference type="Gene3D" id="3.40.50.720">
    <property type="entry name" value="NAD(P)-binding Rossmann-like Domain"/>
    <property type="match status" value="1"/>
</dbReference>
<reference evidence="4 5" key="1">
    <citation type="submission" date="2020-02" db="EMBL/GenBank/DDBJ databases">
        <authorList>
            <person name="Zheng R.K."/>
            <person name="Sun C.M."/>
        </authorList>
    </citation>
    <scope>NUCLEOTIDE SEQUENCE [LARGE SCALE GENOMIC DNA]</scope>
    <source>
        <strain evidence="5">rifampicinis</strain>
    </source>
</reference>
<evidence type="ECO:0000313" key="5">
    <source>
        <dbReference type="Proteomes" id="UP000594468"/>
    </source>
</evidence>
<protein>
    <submittedName>
        <fullName evidence="4">NAD-dependent epimerase/dehydratase family protein</fullName>
    </submittedName>
</protein>
<sequence>MVKILVIGGTRFIGAKVVETLYDMGHNVAVFNRGQTPNALPDDVQQITGDINDLAASREALQAFAPNVVLHNIVLNKKMVTEMQDIFRGIASRFVLTSSMDVYQSYGRLTGIEDGPVDNTPGDETSPLRTSRFPYRTDDMPPDHRYYDYDKIPAEEAALNDPDLPGTVLRLPMVLGANDAQRRLLPLLQPMRDNRKAIVMDERYAQWVSTYGYVDNVAQAMAMAATDPRAEGQIYNVGDAALSTMDLAEMIREMMEWSGEFLCLPPEELPESLQFGIPNPAQHLVFKAERIQNELGYMPVVQLTEGIRRTIGWELDNPPEPMPEALTDYSAQDAVLAALKR</sequence>
<dbReference type="PANTHER" id="PTHR43000">
    <property type="entry name" value="DTDP-D-GLUCOSE 4,6-DEHYDRATASE-RELATED"/>
    <property type="match status" value="1"/>
</dbReference>
<keyword evidence="5" id="KW-1185">Reference proteome</keyword>
<evidence type="ECO:0000259" key="3">
    <source>
        <dbReference type="Pfam" id="PF01370"/>
    </source>
</evidence>
<dbReference type="EMBL" id="CP062983">
    <property type="protein sequence ID" value="QPC83189.1"/>
    <property type="molecule type" value="Genomic_DNA"/>
</dbReference>
<feature type="domain" description="NAD-dependent epimerase/dehydratase" evidence="3">
    <location>
        <begin position="4"/>
        <end position="238"/>
    </location>
</feature>
<comment type="similarity">
    <text evidence="1">Belongs to the NAD(P)-dependent epimerase/dehydratase family.</text>
</comment>
<feature type="region of interest" description="Disordered" evidence="2">
    <location>
        <begin position="113"/>
        <end position="140"/>
    </location>
</feature>
<dbReference type="Pfam" id="PF01370">
    <property type="entry name" value="Epimerase"/>
    <property type="match status" value="1"/>
</dbReference>
<evidence type="ECO:0000256" key="1">
    <source>
        <dbReference type="ARBA" id="ARBA00007637"/>
    </source>
</evidence>